<sequence>MEKGQVRGVVVSKEKIWTITYADNIVLLAKRETKKLSSSSDKSRVLVFENGRGRKRKRK</sequence>
<dbReference type="EMBL" id="GL765970">
    <property type="protein sequence ID" value="EFZ15807.1"/>
    <property type="molecule type" value="Genomic_DNA"/>
</dbReference>
<evidence type="ECO:0000313" key="1">
    <source>
        <dbReference type="EMBL" id="EFZ15807.1"/>
    </source>
</evidence>
<protein>
    <submittedName>
        <fullName evidence="1">Uncharacterized protein</fullName>
    </submittedName>
</protein>
<gene>
    <name evidence="1" type="ORF">SINV_01494</name>
</gene>
<dbReference type="AlphaFoldDB" id="E9IUE2"/>
<accession>E9IUE2</accession>
<name>E9IUE2_SOLIN</name>
<dbReference type="OMA" id="WTITYAD"/>
<dbReference type="HOGENOM" id="CLU_2963726_0_0_1"/>
<organism>
    <name type="scientific">Solenopsis invicta</name>
    <name type="common">Red imported fire ant</name>
    <name type="synonym">Solenopsis wagneri</name>
    <dbReference type="NCBI Taxonomy" id="13686"/>
    <lineage>
        <taxon>Eukaryota</taxon>
        <taxon>Metazoa</taxon>
        <taxon>Ecdysozoa</taxon>
        <taxon>Arthropoda</taxon>
        <taxon>Hexapoda</taxon>
        <taxon>Insecta</taxon>
        <taxon>Pterygota</taxon>
        <taxon>Neoptera</taxon>
        <taxon>Endopterygota</taxon>
        <taxon>Hymenoptera</taxon>
        <taxon>Apocrita</taxon>
        <taxon>Aculeata</taxon>
        <taxon>Formicoidea</taxon>
        <taxon>Formicidae</taxon>
        <taxon>Myrmicinae</taxon>
        <taxon>Solenopsis</taxon>
    </lineage>
</organism>
<reference evidence="1" key="1">
    <citation type="journal article" date="2011" name="Proc. Natl. Acad. Sci. U.S.A.">
        <title>The genome of the fire ant Solenopsis invicta.</title>
        <authorList>
            <person name="Wurm Y."/>
            <person name="Wang J."/>
            <person name="Riba-Grognuz O."/>
            <person name="Corona M."/>
            <person name="Nygaard S."/>
            <person name="Hunt B.G."/>
            <person name="Ingram K.K."/>
            <person name="Falquet L."/>
            <person name="Nipitwattanaphon M."/>
            <person name="Gotzek D."/>
            <person name="Dijkstra M.B."/>
            <person name="Oettler J."/>
            <person name="Comtesse F."/>
            <person name="Shih C.J."/>
            <person name="Wu W.J."/>
            <person name="Yang C.C."/>
            <person name="Thomas J."/>
            <person name="Beaudoing E."/>
            <person name="Pradervand S."/>
            <person name="Flegel V."/>
            <person name="Cook E.D."/>
            <person name="Fabbretti R."/>
            <person name="Stockinger H."/>
            <person name="Long L."/>
            <person name="Farmerie W.G."/>
            <person name="Oakey J."/>
            <person name="Boomsma J.J."/>
            <person name="Pamilo P."/>
            <person name="Yi S.V."/>
            <person name="Heinze J."/>
            <person name="Goodisman M.A."/>
            <person name="Farinelli L."/>
            <person name="Harshman K."/>
            <person name="Hulo N."/>
            <person name="Cerutti L."/>
            <person name="Xenarios I."/>
            <person name="Shoemaker D."/>
            <person name="Keller L."/>
        </authorList>
    </citation>
    <scope>NUCLEOTIDE SEQUENCE [LARGE SCALE GENOMIC DNA]</scope>
</reference>
<proteinExistence type="predicted"/>
<feature type="non-terminal residue" evidence="1">
    <location>
        <position position="59"/>
    </location>
</feature>